<dbReference type="Proteomes" id="UP001150055">
    <property type="component" value="Unassembled WGS sequence"/>
</dbReference>
<comment type="caution">
    <text evidence="3">The sequence shown here is derived from an EMBL/GenBank/DDBJ whole genome shotgun (WGS) entry which is preliminary data.</text>
</comment>
<keyword evidence="2" id="KW-0472">Membrane</keyword>
<sequence>MKKYILKVVVFLVAWAIIYFISDNNFAAVSFFIAILFVNSINKDALILLANEFDHNHNNLANVVNDLKDRMELLEDENEKMKFEIDQITRKIDRE</sequence>
<feature type="coiled-coil region" evidence="1">
    <location>
        <begin position="57"/>
        <end position="91"/>
    </location>
</feature>
<protein>
    <recommendedName>
        <fullName evidence="5">BZIP transcription factor</fullName>
    </recommendedName>
</protein>
<dbReference type="EMBL" id="JALNTG010000058">
    <property type="protein sequence ID" value="MDD9321326.1"/>
    <property type="molecule type" value="Genomic_DNA"/>
</dbReference>
<dbReference type="RefSeq" id="WP_151748300.1">
    <property type="nucleotide sequence ID" value="NZ_BKIP01000023.1"/>
</dbReference>
<organism evidence="3 4">
    <name type="scientific">Acinetobacter lactucae</name>
    <dbReference type="NCBI Taxonomy" id="1785128"/>
    <lineage>
        <taxon>Bacteria</taxon>
        <taxon>Pseudomonadati</taxon>
        <taxon>Pseudomonadota</taxon>
        <taxon>Gammaproteobacteria</taxon>
        <taxon>Moraxellales</taxon>
        <taxon>Moraxellaceae</taxon>
        <taxon>Acinetobacter</taxon>
        <taxon>Acinetobacter calcoaceticus/baumannii complex</taxon>
    </lineage>
</organism>
<evidence type="ECO:0000256" key="1">
    <source>
        <dbReference type="SAM" id="Coils"/>
    </source>
</evidence>
<evidence type="ECO:0000313" key="3">
    <source>
        <dbReference type="EMBL" id="MDD9321326.1"/>
    </source>
</evidence>
<feature type="transmembrane region" description="Helical" evidence="2">
    <location>
        <begin position="5"/>
        <end position="22"/>
    </location>
</feature>
<evidence type="ECO:0000256" key="2">
    <source>
        <dbReference type="SAM" id="Phobius"/>
    </source>
</evidence>
<gene>
    <name evidence="3" type="ORF">M0O54_14630</name>
</gene>
<evidence type="ECO:0000313" key="4">
    <source>
        <dbReference type="Proteomes" id="UP001150055"/>
    </source>
</evidence>
<proteinExistence type="predicted"/>
<feature type="transmembrane region" description="Helical" evidence="2">
    <location>
        <begin position="28"/>
        <end position="50"/>
    </location>
</feature>
<evidence type="ECO:0008006" key="5">
    <source>
        <dbReference type="Google" id="ProtNLM"/>
    </source>
</evidence>
<keyword evidence="2" id="KW-0812">Transmembrane</keyword>
<keyword evidence="1" id="KW-0175">Coiled coil</keyword>
<keyword evidence="2" id="KW-1133">Transmembrane helix</keyword>
<reference evidence="3" key="1">
    <citation type="submission" date="2022-12" db="EMBL/GenBank/DDBJ databases">
        <title>Acinetobacter lactucae: Emerging opportunistic pathogenic species of genus Acinetobacter isolated from immunocompromised patients in clinical settings of India.</title>
        <authorList>
            <person name="Amar A.K."/>
            <person name="Sawant A.R."/>
            <person name="Meera M."/>
            <person name="Tomar A."/>
            <person name="Sistla S."/>
            <person name="Prashanth K."/>
        </authorList>
    </citation>
    <scope>NUCLEOTIDE SEQUENCE</scope>
    <source>
        <strain evidence="3">PKAL1828C</strain>
    </source>
</reference>
<name>A0AB35K4B2_9GAMM</name>
<dbReference type="AlphaFoldDB" id="A0AB35K4B2"/>
<accession>A0AB35K4B2</accession>